<evidence type="ECO:0000256" key="14">
    <source>
        <dbReference type="SAM" id="Phobius"/>
    </source>
</evidence>
<evidence type="ECO:0000256" key="7">
    <source>
        <dbReference type="ARBA" id="ARBA00022692"/>
    </source>
</evidence>
<keyword evidence="12 14" id="KW-0472">Membrane</keyword>
<organism evidence="16">
    <name type="scientific">Arcella intermedia</name>
    <dbReference type="NCBI Taxonomy" id="1963864"/>
    <lineage>
        <taxon>Eukaryota</taxon>
        <taxon>Amoebozoa</taxon>
        <taxon>Tubulinea</taxon>
        <taxon>Elardia</taxon>
        <taxon>Arcellinida</taxon>
        <taxon>Sphaerothecina</taxon>
        <taxon>Arcellidae</taxon>
        <taxon>Arcella</taxon>
    </lineage>
</organism>
<feature type="transmembrane region" description="Helical" evidence="14">
    <location>
        <begin position="367"/>
        <end position="386"/>
    </location>
</feature>
<dbReference type="InterPro" id="IPR013618">
    <property type="entry name" value="TMTC_DUF1736"/>
</dbReference>
<dbReference type="InterPro" id="IPR011990">
    <property type="entry name" value="TPR-like_helical_dom_sf"/>
</dbReference>
<evidence type="ECO:0000256" key="6">
    <source>
        <dbReference type="ARBA" id="ARBA00022679"/>
    </source>
</evidence>
<feature type="transmembrane region" description="Helical" evidence="14">
    <location>
        <begin position="129"/>
        <end position="149"/>
    </location>
</feature>
<dbReference type="PANTHER" id="PTHR44227:SF3">
    <property type="entry name" value="PROTEIN O-MANNOSYL-TRANSFERASE TMTC4"/>
    <property type="match status" value="1"/>
</dbReference>
<feature type="repeat" description="TPR" evidence="13">
    <location>
        <begin position="444"/>
        <end position="477"/>
    </location>
</feature>
<dbReference type="SMART" id="SM00028">
    <property type="entry name" value="TPR"/>
    <property type="match status" value="3"/>
</dbReference>
<feature type="domain" description="DUF1736" evidence="15">
    <location>
        <begin position="257"/>
        <end position="322"/>
    </location>
</feature>
<feature type="transmembrane region" description="Helical" evidence="14">
    <location>
        <begin position="156"/>
        <end position="173"/>
    </location>
</feature>
<comment type="pathway">
    <text evidence="3">Protein modification; protein glycosylation.</text>
</comment>
<dbReference type="GO" id="GO:0005783">
    <property type="term" value="C:endoplasmic reticulum"/>
    <property type="evidence" value="ECO:0007669"/>
    <property type="project" value="UniProtKB-SubCell"/>
</dbReference>
<dbReference type="SUPFAM" id="SSF48452">
    <property type="entry name" value="TPR-like"/>
    <property type="match status" value="1"/>
</dbReference>
<evidence type="ECO:0000256" key="11">
    <source>
        <dbReference type="ARBA" id="ARBA00022989"/>
    </source>
</evidence>
<dbReference type="Pfam" id="PF13181">
    <property type="entry name" value="TPR_8"/>
    <property type="match status" value="1"/>
</dbReference>
<dbReference type="InterPro" id="IPR052346">
    <property type="entry name" value="O-mannosyl-transferase_TMTC"/>
</dbReference>
<dbReference type="GO" id="GO:0004169">
    <property type="term" value="F:dolichyl-phosphate-mannose-protein mannosyltransferase activity"/>
    <property type="evidence" value="ECO:0007669"/>
    <property type="project" value="UniProtKB-EC"/>
</dbReference>
<name>A0A6B2KZ34_9EUKA</name>
<accession>A0A6B2KZ34</accession>
<evidence type="ECO:0000256" key="9">
    <source>
        <dbReference type="ARBA" id="ARBA00022803"/>
    </source>
</evidence>
<evidence type="ECO:0000313" key="16">
    <source>
        <dbReference type="EMBL" id="NDV30014.1"/>
    </source>
</evidence>
<evidence type="ECO:0000256" key="8">
    <source>
        <dbReference type="ARBA" id="ARBA00022737"/>
    </source>
</evidence>
<reference evidence="16" key="1">
    <citation type="journal article" date="2020" name="J. Eukaryot. Microbiol.">
        <title>De novo Sequencing, Assembly and Annotation of the Transcriptome for the Free-Living Testate Amoeba Arcella intermedia.</title>
        <authorList>
            <person name="Ribeiro G.M."/>
            <person name="Porfirio-Sousa A.L."/>
            <person name="Maurer-Alcala X.X."/>
            <person name="Katz L.A."/>
            <person name="Lahr D.J.G."/>
        </authorList>
    </citation>
    <scope>NUCLEOTIDE SEQUENCE</scope>
</reference>
<dbReference type="UniPathway" id="UPA00378"/>
<dbReference type="PROSITE" id="PS50005">
    <property type="entry name" value="TPR"/>
    <property type="match status" value="1"/>
</dbReference>
<feature type="transmembrane region" description="Helical" evidence="14">
    <location>
        <begin position="338"/>
        <end position="355"/>
    </location>
</feature>
<dbReference type="Gene3D" id="1.25.40.10">
    <property type="entry name" value="Tetratricopeptide repeat domain"/>
    <property type="match status" value="1"/>
</dbReference>
<keyword evidence="6" id="KW-0808">Transferase</keyword>
<evidence type="ECO:0000256" key="2">
    <source>
        <dbReference type="ARBA" id="ARBA00004240"/>
    </source>
</evidence>
<dbReference type="EC" id="2.4.1.109" evidence="5"/>
<protein>
    <recommendedName>
        <fullName evidence="5">dolichyl-phosphate-mannose--protein mannosyltransferase</fullName>
        <ecNumber evidence="5">2.4.1.109</ecNumber>
    </recommendedName>
</protein>
<proteinExistence type="inferred from homology"/>
<evidence type="ECO:0000256" key="13">
    <source>
        <dbReference type="PROSITE-ProRule" id="PRU00339"/>
    </source>
</evidence>
<keyword evidence="7 14" id="KW-0812">Transmembrane</keyword>
<feature type="transmembrane region" description="Helical" evidence="14">
    <location>
        <begin position="78"/>
        <end position="96"/>
    </location>
</feature>
<dbReference type="PANTHER" id="PTHR44227">
    <property type="match status" value="1"/>
</dbReference>
<evidence type="ECO:0000256" key="10">
    <source>
        <dbReference type="ARBA" id="ARBA00022824"/>
    </source>
</evidence>
<keyword evidence="11 14" id="KW-1133">Transmembrane helix</keyword>
<feature type="transmembrane region" description="Helical" evidence="14">
    <location>
        <begin position="217"/>
        <end position="238"/>
    </location>
</feature>
<dbReference type="PROSITE" id="PS50293">
    <property type="entry name" value="TPR_REGION"/>
    <property type="match status" value="1"/>
</dbReference>
<evidence type="ECO:0000256" key="4">
    <source>
        <dbReference type="ARBA" id="ARBA00007882"/>
    </source>
</evidence>
<comment type="subcellular location">
    <subcellularLocation>
        <location evidence="2">Endoplasmic reticulum</location>
    </subcellularLocation>
    <subcellularLocation>
        <location evidence="1">Membrane</location>
        <topology evidence="1">Multi-pass membrane protein</topology>
    </subcellularLocation>
</comment>
<dbReference type="EMBL" id="GIBP01001045">
    <property type="protein sequence ID" value="NDV30014.1"/>
    <property type="molecule type" value="Transcribed_RNA"/>
</dbReference>
<feature type="transmembrane region" description="Helical" evidence="14">
    <location>
        <begin position="398"/>
        <end position="417"/>
    </location>
</feature>
<evidence type="ECO:0000256" key="3">
    <source>
        <dbReference type="ARBA" id="ARBA00004922"/>
    </source>
</evidence>
<comment type="similarity">
    <text evidence="4">Belongs to the TMTC family.</text>
</comment>
<dbReference type="GO" id="GO:0016020">
    <property type="term" value="C:membrane"/>
    <property type="evidence" value="ECO:0007669"/>
    <property type="project" value="UniProtKB-SubCell"/>
</dbReference>
<keyword evidence="8" id="KW-0677">Repeat</keyword>
<evidence type="ECO:0000256" key="1">
    <source>
        <dbReference type="ARBA" id="ARBA00004141"/>
    </source>
</evidence>
<dbReference type="AlphaFoldDB" id="A0A6B2KZ34"/>
<dbReference type="GO" id="GO:0030968">
    <property type="term" value="P:endoplasmic reticulum unfolded protein response"/>
    <property type="evidence" value="ECO:0007669"/>
    <property type="project" value="TreeGrafter"/>
</dbReference>
<evidence type="ECO:0000256" key="12">
    <source>
        <dbReference type="ARBA" id="ARBA00023136"/>
    </source>
</evidence>
<dbReference type="Pfam" id="PF08409">
    <property type="entry name" value="TMTC_DUF1736"/>
    <property type="match status" value="1"/>
</dbReference>
<keyword evidence="9 13" id="KW-0802">TPR repeat</keyword>
<feature type="transmembrane region" description="Helical" evidence="14">
    <location>
        <begin position="179"/>
        <end position="197"/>
    </location>
</feature>
<dbReference type="InterPro" id="IPR019734">
    <property type="entry name" value="TPR_rpt"/>
</dbReference>
<evidence type="ECO:0000259" key="15">
    <source>
        <dbReference type="Pfam" id="PF08409"/>
    </source>
</evidence>
<feature type="transmembrane region" description="Helical" evidence="14">
    <location>
        <begin position="313"/>
        <end position="331"/>
    </location>
</feature>
<evidence type="ECO:0000256" key="5">
    <source>
        <dbReference type="ARBA" id="ARBA00012839"/>
    </source>
</evidence>
<sequence length="664" mass="76105">MECDFVFDDHLAVRNNDDVSHHNKSILDNDGLIYHDFWGKNLKDEASHKSYRPVTVLSFRLNHWISEFNAKPYHLVNMLLHSLVCIFSYFLALAIFKPTHPEEETHSIALLSALIFAAHPVHVEAVTGVVGRAELLGGCFSIMSFLLGIRMIHQKLYVSLLSTFLLTITIFLGCLSKETAITVIPLILMYHFLKILFRCLEAPKIQFCQILKEFVPLFLRTLYMAGIVIGYFGMRVYLMSNSFSLADATLEKSLLVRRTENPIAFTQGFTKFLSINYIQAYNARLLLYPKDLSAEYSYNCIPMVESITDYRNAAPILLYITLLLITSFSLYKKSSAHLLSLAWIVFPYLPASHLLKIGTLIAERTLYLPSLGYSFLLAWCFIKIPILLEAKKTKKSRLGWKAIGIGLFVVLLAWLAMGTYERAQEWKTDESLFASAVLSCPNSAKMHQQLGQVFENTGRMKEAQKEYERAREIDPDWCDLDYCFARIYITKNDYGNAVALLKKNLHCIYTSMKSYPILMEIYKIYFDHFKQNSTTHAEYAEILQLVGANSVAAVHYREAGVIALNAKQYKAAKEYFSLTEKVEPRMCDVHYWRGKLYVATNNLKQAAKWFIKGITCQGLEADKANTACANELYSLMSTNQEIFRDEWEDMMDVLRTFLSKSQNN</sequence>
<keyword evidence="10" id="KW-0256">Endoplasmic reticulum</keyword>